<gene>
    <name evidence="2" type="ORF">METZ01_LOCUS247300</name>
</gene>
<proteinExistence type="predicted"/>
<keyword evidence="1" id="KW-0812">Transmembrane</keyword>
<name>A0A382I4C1_9ZZZZ</name>
<keyword evidence="1" id="KW-1133">Transmembrane helix</keyword>
<keyword evidence="1" id="KW-0472">Membrane</keyword>
<feature type="transmembrane region" description="Helical" evidence="1">
    <location>
        <begin position="80"/>
        <end position="100"/>
    </location>
</feature>
<feature type="non-terminal residue" evidence="2">
    <location>
        <position position="1"/>
    </location>
</feature>
<organism evidence="2">
    <name type="scientific">marine metagenome</name>
    <dbReference type="NCBI Taxonomy" id="408172"/>
    <lineage>
        <taxon>unclassified sequences</taxon>
        <taxon>metagenomes</taxon>
        <taxon>ecological metagenomes</taxon>
    </lineage>
</organism>
<evidence type="ECO:0000256" key="1">
    <source>
        <dbReference type="SAM" id="Phobius"/>
    </source>
</evidence>
<protein>
    <submittedName>
        <fullName evidence="2">Uncharacterized protein</fullName>
    </submittedName>
</protein>
<sequence>VIQHVAEDDDVPRVADDVDGIGLVRADLGCADFQVVLATLVRRQTGPVCARHELHAAVVTPRRHQRRPHVYHAQRFHMLLFPHSFVTTVLTAGSVAGILVPKHLRCRIIGKL</sequence>
<dbReference type="AlphaFoldDB" id="A0A382I4C1"/>
<feature type="non-terminal residue" evidence="2">
    <location>
        <position position="112"/>
    </location>
</feature>
<evidence type="ECO:0000313" key="2">
    <source>
        <dbReference type="EMBL" id="SVB94446.1"/>
    </source>
</evidence>
<dbReference type="EMBL" id="UINC01065124">
    <property type="protein sequence ID" value="SVB94446.1"/>
    <property type="molecule type" value="Genomic_DNA"/>
</dbReference>
<accession>A0A382I4C1</accession>
<reference evidence="2" key="1">
    <citation type="submission" date="2018-05" db="EMBL/GenBank/DDBJ databases">
        <authorList>
            <person name="Lanie J.A."/>
            <person name="Ng W.-L."/>
            <person name="Kazmierczak K.M."/>
            <person name="Andrzejewski T.M."/>
            <person name="Davidsen T.M."/>
            <person name="Wayne K.J."/>
            <person name="Tettelin H."/>
            <person name="Glass J.I."/>
            <person name="Rusch D."/>
            <person name="Podicherti R."/>
            <person name="Tsui H.-C.T."/>
            <person name="Winkler M.E."/>
        </authorList>
    </citation>
    <scope>NUCLEOTIDE SEQUENCE</scope>
</reference>